<organism evidence="3 4">
    <name type="scientific">Flavobacterium microcysteis</name>
    <dbReference type="NCBI Taxonomy" id="2596891"/>
    <lineage>
        <taxon>Bacteria</taxon>
        <taxon>Pseudomonadati</taxon>
        <taxon>Bacteroidota</taxon>
        <taxon>Flavobacteriia</taxon>
        <taxon>Flavobacteriales</taxon>
        <taxon>Flavobacteriaceae</taxon>
        <taxon>Flavobacterium</taxon>
    </lineage>
</organism>
<dbReference type="InterPro" id="IPR000073">
    <property type="entry name" value="AB_hydrolase_1"/>
</dbReference>
<dbReference type="Gene3D" id="3.40.50.1820">
    <property type="entry name" value="alpha/beta hydrolase"/>
    <property type="match status" value="1"/>
</dbReference>
<dbReference type="PANTHER" id="PTHR46331:SF2">
    <property type="entry name" value="VALACYCLOVIR HYDROLASE"/>
    <property type="match status" value="1"/>
</dbReference>
<feature type="signal peptide" evidence="1">
    <location>
        <begin position="1"/>
        <end position="19"/>
    </location>
</feature>
<name>A0A501Q167_9FLAO</name>
<dbReference type="PANTHER" id="PTHR46331">
    <property type="entry name" value="VALACYCLOVIR HYDROLASE"/>
    <property type="match status" value="1"/>
</dbReference>
<dbReference type="Gene3D" id="2.60.120.260">
    <property type="entry name" value="Galactose-binding domain-like"/>
    <property type="match status" value="1"/>
</dbReference>
<feature type="chain" id="PRO_5021340511" evidence="1">
    <location>
        <begin position="20"/>
        <end position="436"/>
    </location>
</feature>
<protein>
    <submittedName>
        <fullName evidence="3">Alpha/beta hydrolase</fullName>
    </submittedName>
</protein>
<reference evidence="3 4" key="1">
    <citation type="submission" date="2019-06" db="EMBL/GenBank/DDBJ databases">
        <title>Flavobacterium sp. MaA-Y11 from geoumgang.</title>
        <authorList>
            <person name="Jeong S."/>
        </authorList>
    </citation>
    <scope>NUCLEOTIDE SEQUENCE [LARGE SCALE GENOMIC DNA]</scope>
    <source>
        <strain evidence="3 4">MaA-Y11</strain>
    </source>
</reference>
<dbReference type="GO" id="GO:0017171">
    <property type="term" value="F:serine hydrolase activity"/>
    <property type="evidence" value="ECO:0007669"/>
    <property type="project" value="TreeGrafter"/>
</dbReference>
<evidence type="ECO:0000313" key="4">
    <source>
        <dbReference type="Proteomes" id="UP000319175"/>
    </source>
</evidence>
<dbReference type="InterPro" id="IPR029058">
    <property type="entry name" value="AB_hydrolase_fold"/>
</dbReference>
<dbReference type="Proteomes" id="UP000319175">
    <property type="component" value="Unassembled WGS sequence"/>
</dbReference>
<keyword evidence="4" id="KW-1185">Reference proteome</keyword>
<keyword evidence="1" id="KW-0732">Signal</keyword>
<dbReference type="EMBL" id="VFJE01000056">
    <property type="protein sequence ID" value="TPD65701.1"/>
    <property type="molecule type" value="Genomic_DNA"/>
</dbReference>
<gene>
    <name evidence="3" type="ORF">FJA49_16060</name>
</gene>
<evidence type="ECO:0000259" key="2">
    <source>
        <dbReference type="Pfam" id="PF00561"/>
    </source>
</evidence>
<comment type="caution">
    <text evidence="3">The sequence shown here is derived from an EMBL/GenBank/DDBJ whole genome shotgun (WGS) entry which is preliminary data.</text>
</comment>
<dbReference type="OrthoDB" id="2247630at2"/>
<dbReference type="SUPFAM" id="SSF53474">
    <property type="entry name" value="alpha/beta-Hydrolases"/>
    <property type="match status" value="1"/>
</dbReference>
<accession>A0A501Q167</accession>
<proteinExistence type="predicted"/>
<dbReference type="PRINTS" id="PR00111">
    <property type="entry name" value="ABHYDROLASE"/>
</dbReference>
<dbReference type="RefSeq" id="WP_140002113.1">
    <property type="nucleotide sequence ID" value="NZ_VFJE01000056.1"/>
</dbReference>
<feature type="domain" description="AB hydrolase-1" evidence="2">
    <location>
        <begin position="224"/>
        <end position="352"/>
    </location>
</feature>
<dbReference type="AlphaFoldDB" id="A0A501Q167"/>
<sequence>MIKAILCLAFLIVQQCAYSQLKYTTTNTALVKLLHVKKYTGKQYRLNVDIKNEPADSISGGSILVLQTKKQDWEYLENTRTTFFVPKDSKDWKTHVVTGTIDPEAQKMWFTLVTYGNGDFYFDNMKLEIKEGESWVELPIEGGDFEKSSASNPLKGFKNAESAKKKGMVVSLENQEGRGQSLRIHAEGGTIDNRFFYGNNTAGGKYVNSGGTKIYYETYGKGEPLLLLHGNGGSISSFAGQIEEFAKSYMVIAVDTRGQGKSIDLLTQHFSYDLFAEDMKTLLDSLGLKQVNVVGWSDGGNTGLLLASKYPEYVKKLVTMGANLNPSDKAIDKKMLKTIDKDVKRLKTQKDADVVTIRLLEMLLQEPNISPQSLNTIKAKTLVVAGEHDLILESHTQLIGASIPGAKVEILKGQTHEVVADNPKLFNQVVLEFLNG</sequence>
<evidence type="ECO:0000313" key="3">
    <source>
        <dbReference type="EMBL" id="TPD65701.1"/>
    </source>
</evidence>
<evidence type="ECO:0000256" key="1">
    <source>
        <dbReference type="SAM" id="SignalP"/>
    </source>
</evidence>
<dbReference type="Pfam" id="PF00561">
    <property type="entry name" value="Abhydrolase_1"/>
    <property type="match status" value="1"/>
</dbReference>
<keyword evidence="3" id="KW-0378">Hydrolase</keyword>